<dbReference type="CDD" id="cd07185">
    <property type="entry name" value="OmpA_C-like"/>
    <property type="match status" value="1"/>
</dbReference>
<dbReference type="Gene3D" id="2.60.40.1120">
    <property type="entry name" value="Carboxypeptidase-like, regulatory domain"/>
    <property type="match status" value="1"/>
</dbReference>
<feature type="domain" description="OmpA-like" evidence="6">
    <location>
        <begin position="710"/>
        <end position="832"/>
    </location>
</feature>
<dbReference type="InterPro" id="IPR011990">
    <property type="entry name" value="TPR-like_helical_dom_sf"/>
</dbReference>
<dbReference type="SUPFAM" id="SSF48452">
    <property type="entry name" value="TPR-like"/>
    <property type="match status" value="1"/>
</dbReference>
<dbReference type="EMBL" id="SMJU01000021">
    <property type="protein sequence ID" value="TDB59139.1"/>
    <property type="molecule type" value="Genomic_DNA"/>
</dbReference>
<dbReference type="GO" id="GO:0009279">
    <property type="term" value="C:cell outer membrane"/>
    <property type="evidence" value="ECO:0007669"/>
    <property type="project" value="UniProtKB-SubCell"/>
</dbReference>
<keyword evidence="8" id="KW-1185">Reference proteome</keyword>
<evidence type="ECO:0000256" key="2">
    <source>
        <dbReference type="ARBA" id="ARBA00023136"/>
    </source>
</evidence>
<sequence>MTSLNCSATTPYRFLIHAGILVFLMCSLTGYAQQALPQQKADSYYYAQSYPLAIDGYTELLKDASLPSDTKKDVLFNLANAYRQVGDFVKAETKFREFLEMGEPMEKHALAYLHYAQTLGNNGKIQQAQEMFERYEAIKKPLSYSGISPNLSAAGAGKEKVTYRIENLEINSSNAEFSPAYFRDGLVYVAGKGSSSVSSPDKGYLDLYYVPERNSLITTGIIGADGKQLAGTNSSQTRTGTANVANRRLGRDASTAPTANDSRTVGYAPFSFSEGLGLTSSKAAKSTAPEGFSKELNTKYHEGPVTFSADGSTIYFTRNNFNEGKSQKSSDNVNKLKLYSAVLQDGGWTNVQELPFNSDEYSTGHPALSRDGRSLYFVSDRPGGLGGTDVYVARQENGSWSQPVNLGAPVNTKGDEMFPFIDESGNLYFASNGQANGLGGLDIYFTQLPLKSTTEVTHLDSPINSKADDFGLITDGRRSMGFLSSNRRNGDDDIFRFVRESALSGCRNLTLRVFEEGNYASLDSVEVTIKARGEGRDEQKLFTNSDGVVALCLEAENDFLFELAKDGYVSGTLGFSTTGLTDDKPTQMGASLLKFIIEEADSLPSRMSSGAEDTWESDAMLSVSTLRGTVTGEPGKSPIEGVKLILKNECDGSIKQTVTGPNGRFEFALKEGCGYTLVASKPSYGTNTNAITKIPAKSTPKLVSANLQMLKAGDLVLLDNILYDTGKWDIRKDAARELDKMVTTMRKYPSLKIEIGSHTDSQGNDKFNQYLSERRAKAALNYLASKGISRNRMTARGYGEEQLLNQCKDGVLCTEEEHQRNRRTEFKVISIR</sequence>
<dbReference type="Gene3D" id="1.25.40.10">
    <property type="entry name" value="Tetratricopeptide repeat domain"/>
    <property type="match status" value="1"/>
</dbReference>
<dbReference type="OrthoDB" id="1488841at2"/>
<organism evidence="7 8">
    <name type="scientific">Arundinibacter roseus</name>
    <dbReference type="NCBI Taxonomy" id="2070510"/>
    <lineage>
        <taxon>Bacteria</taxon>
        <taxon>Pseudomonadati</taxon>
        <taxon>Bacteroidota</taxon>
        <taxon>Cytophagia</taxon>
        <taxon>Cytophagales</taxon>
        <taxon>Spirosomataceae</taxon>
        <taxon>Arundinibacter</taxon>
    </lineage>
</organism>
<keyword evidence="7" id="KW-0282">Flagellum</keyword>
<dbReference type="PRINTS" id="PR01021">
    <property type="entry name" value="OMPADOMAIN"/>
</dbReference>
<dbReference type="InterPro" id="IPR008969">
    <property type="entry name" value="CarboxyPept-like_regulatory"/>
</dbReference>
<gene>
    <name evidence="7" type="ORF">EZE20_22680</name>
</gene>
<keyword evidence="5" id="KW-0812">Transmembrane</keyword>
<dbReference type="AlphaFoldDB" id="A0A4R4JZL1"/>
<keyword evidence="7" id="KW-0969">Cilium</keyword>
<proteinExistence type="predicted"/>
<evidence type="ECO:0000256" key="1">
    <source>
        <dbReference type="ARBA" id="ARBA00004442"/>
    </source>
</evidence>
<evidence type="ECO:0000256" key="5">
    <source>
        <dbReference type="SAM" id="Phobius"/>
    </source>
</evidence>
<dbReference type="SUPFAM" id="SSF103088">
    <property type="entry name" value="OmpA-like"/>
    <property type="match status" value="1"/>
</dbReference>
<evidence type="ECO:0000256" key="4">
    <source>
        <dbReference type="PROSITE-ProRule" id="PRU00473"/>
    </source>
</evidence>
<name>A0A4R4JZL1_9BACT</name>
<dbReference type="Gene3D" id="3.30.1330.60">
    <property type="entry name" value="OmpA-like domain"/>
    <property type="match status" value="1"/>
</dbReference>
<protein>
    <submittedName>
        <fullName evidence="7">Flagellar motor protein MotB</fullName>
    </submittedName>
</protein>
<dbReference type="Pfam" id="PF07676">
    <property type="entry name" value="PD40"/>
    <property type="match status" value="3"/>
</dbReference>
<feature type="transmembrane region" description="Helical" evidence="5">
    <location>
        <begin position="12"/>
        <end position="32"/>
    </location>
</feature>
<keyword evidence="5" id="KW-1133">Transmembrane helix</keyword>
<dbReference type="Proteomes" id="UP000295706">
    <property type="component" value="Unassembled WGS sequence"/>
</dbReference>
<dbReference type="SUPFAM" id="SSF82171">
    <property type="entry name" value="DPP6 N-terminal domain-like"/>
    <property type="match status" value="1"/>
</dbReference>
<evidence type="ECO:0000259" key="6">
    <source>
        <dbReference type="PROSITE" id="PS51123"/>
    </source>
</evidence>
<keyword evidence="3" id="KW-0998">Cell outer membrane</keyword>
<dbReference type="InterPro" id="IPR006664">
    <property type="entry name" value="OMP_bac"/>
</dbReference>
<dbReference type="InterPro" id="IPR011659">
    <property type="entry name" value="WD40"/>
</dbReference>
<keyword evidence="7" id="KW-0966">Cell projection</keyword>
<dbReference type="PANTHER" id="PTHR30329:SF21">
    <property type="entry name" value="LIPOPROTEIN YIAD-RELATED"/>
    <property type="match status" value="1"/>
</dbReference>
<dbReference type="InterPro" id="IPR011042">
    <property type="entry name" value="6-blade_b-propeller_TolB-like"/>
</dbReference>
<dbReference type="SUPFAM" id="SSF49464">
    <property type="entry name" value="Carboxypeptidase regulatory domain-like"/>
    <property type="match status" value="1"/>
</dbReference>
<reference evidence="7 8" key="1">
    <citation type="submission" date="2019-02" db="EMBL/GenBank/DDBJ databases">
        <title>Arundinibacter roseus gen. nov., sp. nov., a new member of the family Cytophagaceae.</title>
        <authorList>
            <person name="Szuroczki S."/>
            <person name="Khayer B."/>
            <person name="Sproer C."/>
            <person name="Toumi M."/>
            <person name="Szabo A."/>
            <person name="Felfoldi T."/>
            <person name="Schumann P."/>
            <person name="Toth E."/>
        </authorList>
    </citation>
    <scope>NUCLEOTIDE SEQUENCE [LARGE SCALE GENOMIC DNA]</scope>
    <source>
        <strain evidence="7 8">DMA-k-7a</strain>
    </source>
</reference>
<dbReference type="InterPro" id="IPR036737">
    <property type="entry name" value="OmpA-like_sf"/>
</dbReference>
<dbReference type="Pfam" id="PF13620">
    <property type="entry name" value="CarboxypepD_reg"/>
    <property type="match status" value="1"/>
</dbReference>
<evidence type="ECO:0000256" key="3">
    <source>
        <dbReference type="ARBA" id="ARBA00023237"/>
    </source>
</evidence>
<keyword evidence="2 4" id="KW-0472">Membrane</keyword>
<dbReference type="InterPro" id="IPR050330">
    <property type="entry name" value="Bact_OuterMem_StrucFunc"/>
</dbReference>
<comment type="subcellular location">
    <subcellularLocation>
        <location evidence="1">Cell outer membrane</location>
    </subcellularLocation>
</comment>
<evidence type="ECO:0000313" key="8">
    <source>
        <dbReference type="Proteomes" id="UP000295706"/>
    </source>
</evidence>
<dbReference type="Pfam" id="PF00691">
    <property type="entry name" value="OmpA"/>
    <property type="match status" value="1"/>
</dbReference>
<dbReference type="PANTHER" id="PTHR30329">
    <property type="entry name" value="STATOR ELEMENT OF FLAGELLAR MOTOR COMPLEX"/>
    <property type="match status" value="1"/>
</dbReference>
<dbReference type="Gene3D" id="2.120.10.30">
    <property type="entry name" value="TolB, C-terminal domain"/>
    <property type="match status" value="1"/>
</dbReference>
<accession>A0A4R4JZL1</accession>
<comment type="caution">
    <text evidence="7">The sequence shown here is derived from an EMBL/GenBank/DDBJ whole genome shotgun (WGS) entry which is preliminary data.</text>
</comment>
<evidence type="ECO:0000313" key="7">
    <source>
        <dbReference type="EMBL" id="TDB59139.1"/>
    </source>
</evidence>
<dbReference type="PROSITE" id="PS51123">
    <property type="entry name" value="OMPA_2"/>
    <property type="match status" value="1"/>
</dbReference>
<dbReference type="InterPro" id="IPR006665">
    <property type="entry name" value="OmpA-like"/>
</dbReference>